<protein>
    <recommendedName>
        <fullName evidence="3">SIMPL domain-containing protein</fullName>
    </recommendedName>
</protein>
<accession>A0A1X1WS95</accession>
<evidence type="ECO:0000313" key="2">
    <source>
        <dbReference type="Proteomes" id="UP000193622"/>
    </source>
</evidence>
<dbReference type="InterPro" id="IPR007497">
    <property type="entry name" value="SIMPL/DUF541"/>
</dbReference>
<dbReference type="Pfam" id="PF04402">
    <property type="entry name" value="SIMPL"/>
    <property type="match status" value="1"/>
</dbReference>
<dbReference type="Proteomes" id="UP000193622">
    <property type="component" value="Unassembled WGS sequence"/>
</dbReference>
<dbReference type="AlphaFoldDB" id="A0A1X1WS95"/>
<gene>
    <name evidence="1" type="ORF">AWC12_08590</name>
</gene>
<dbReference type="EMBL" id="LQPC01000026">
    <property type="protein sequence ID" value="ORV89481.1"/>
    <property type="molecule type" value="Genomic_DNA"/>
</dbReference>
<dbReference type="Gene3D" id="3.30.110.170">
    <property type="entry name" value="Protein of unknown function (DUF541), domain 1"/>
    <property type="match status" value="1"/>
</dbReference>
<reference evidence="1 2" key="1">
    <citation type="submission" date="2016-01" db="EMBL/GenBank/DDBJ databases">
        <title>The new phylogeny of the genus Mycobacterium.</title>
        <authorList>
            <person name="Tarcisio F."/>
            <person name="Conor M."/>
            <person name="Antonella G."/>
            <person name="Elisabetta G."/>
            <person name="Giulia F.S."/>
            <person name="Sara T."/>
            <person name="Anna F."/>
            <person name="Clotilde B."/>
            <person name="Roberto B."/>
            <person name="Veronica D.S."/>
            <person name="Fabio R."/>
            <person name="Monica P."/>
            <person name="Olivier J."/>
            <person name="Enrico T."/>
            <person name="Nicola S."/>
        </authorList>
    </citation>
    <scope>NUCLEOTIDE SEQUENCE [LARGE SCALE GENOMIC DNA]</scope>
    <source>
        <strain evidence="1 2">DSM 45541</strain>
    </source>
</reference>
<comment type="caution">
    <text evidence="1">The sequence shown here is derived from an EMBL/GenBank/DDBJ whole genome shotgun (WGS) entry which is preliminary data.</text>
</comment>
<name>A0A1X1WS95_MYCIR</name>
<organism evidence="1 2">
    <name type="scientific">Mycolicibacterium iranicum</name>
    <name type="common">Mycobacterium iranicum</name>
    <dbReference type="NCBI Taxonomy" id="912594"/>
    <lineage>
        <taxon>Bacteria</taxon>
        <taxon>Bacillati</taxon>
        <taxon>Actinomycetota</taxon>
        <taxon>Actinomycetes</taxon>
        <taxon>Mycobacteriales</taxon>
        <taxon>Mycobacteriaceae</taxon>
        <taxon>Mycolicibacterium</taxon>
    </lineage>
</organism>
<sequence length="234" mass="24995">MLSVRPANVGTMSTEITVRGSFSAFRAPERGTVHASVSYHGPEKDWVYDQVARDLDVVKHSIQRLEDGDSGAVASWSTAQLRTWSHRPLDPVGDELPLVHVAKVGVEVEFRDLTALSRWVGEHVTNTEGFEISYVDWSLTTDSRDDLIRGVRTGAVQDAAARAQLYADAVGLGTVAPVAIADAGMLGGHTQSDGGMRNVMAEGAPTSGSPEVELVPRDIRVSATVDARFVAAAS</sequence>
<dbReference type="Gene3D" id="3.30.70.2970">
    <property type="entry name" value="Protein of unknown function (DUF541), domain 2"/>
    <property type="match status" value="1"/>
</dbReference>
<proteinExistence type="predicted"/>
<evidence type="ECO:0008006" key="3">
    <source>
        <dbReference type="Google" id="ProtNLM"/>
    </source>
</evidence>
<evidence type="ECO:0000313" key="1">
    <source>
        <dbReference type="EMBL" id="ORV89481.1"/>
    </source>
</evidence>